<evidence type="ECO:0000313" key="5">
    <source>
        <dbReference type="Proteomes" id="UP000315017"/>
    </source>
</evidence>
<accession>A0A517Y887</accession>
<dbReference type="Gene3D" id="3.20.20.80">
    <property type="entry name" value="Glycosidases"/>
    <property type="match status" value="1"/>
</dbReference>
<sequence>MQGRKPPVAHSHWRTTMTGQGGPQFELHRARQTCLRWLRPMLFALAAILFCAPLPAADLDLRLRLAWGGGEACSWQGLIELSAGELISSQPLGLEADSPGAMQLINPQVLRIFPRSPRTYDGCDMHVKAPADAVLKVKLFPAGTAGGEAIELPLEKLKQGFHSLNLDQDRNRLLVQRAPGDGLRVKLARDHLVFEPGEKFSCEVIPNALPLTPNTAYLMTATLVDARGGAERNRLDLEIKTDEVGAALAVSAVDMPLPIDEGVYDVVLSLYLKRLTSPLLRGKPIAERRVQLVIVNPVQRVPSTNVDWKTTWEIDPANPRWWERMARIPTLPKLPGLTTEPLSNGATAVREHLGRTWIELPTNTWQAYPLSVEEIGRPHVLQIEYPSDMPQSLGISIVEPNAAGQVTPIGLDSGVEVSPVGAGVAAKVLRHRLIFWPQTKAPVVLLTNRRTGQGAWFGKISLQAGPVNLPPLRFPPTNYSQRMFASCLERPLLPENFSAGEALDLTTGRTLDDWVTFYFATTRLVEYLQHSGSGCIMLPVLCEGSSLYPSELLQPTPRYDTGLFFESGQDPLRKDVLELLLRLCDRAGVQCVPSLQFTTPLPELERQRLLDPAGSIGIEPVGADGRPLLSRRSPRRGLAPYYNPLDERVQAAMQNVVAELAGRYGAHPSLTGIGLQLGPESYALLPEDLSSCDDRTLFAFQQQSGVVLSSLDVRNPQWRTEATNALRTTAHAAWTQWRTQRIAAFYRQLQQTVEQHRAGGKLFVLSSELLTSRSLQFALRPTLPAQEQAAAAFQAIAFDPKQFAADNLIVVPRPQRVAPEFLGLSTAYHAWGQNNDQTALFTGSAAATHSALEPSPLALPSFDRVSPFGAEQTRLWLVPQLVPSDGFNRERFVHAIAQTDTRMLIDGGWLLPLGQESSLNSLLKVFRRLPDEPFQTVQPRSTGTNLQPAVVRTLSRRGKTYFYVTNDSPWPITVAIDWHAATKINIEPYTSQREANSTTQGTRTTWTVRMEPYDLVGGEINNPQVIVDSWRTTLPDDVAEHLREQVRQLRYRANALRSPQSREVLTNPSFERIDDQGEPLGWVHAQGPQVHVGIDTEQALDSRQSLHLQSSRDPLTGRASPVWVRSEPIAVPTTGRISVVAHLRVADPARQPRLRLAIEGKLDGQPYYRWSNVGLSEDGKPLKVQLQNEWTSYRFPLTDLPLSGLTDLRIGFDLMDEGEVWVDEVQVFDLWFDDHERDELLKSIAAADFQLTAGQLIPCQRYLASYWPQYLRHHVAVEPLESTLRPVAPVETGPKLPTIPGAAAATNALNNVVKQVTPPIVPALTPAQVVEQDRRDRDRGDRDRETARAEREAEEKPGMMDRFRSWWSGRSEKKTR</sequence>
<reference evidence="4 5" key="1">
    <citation type="submission" date="2019-02" db="EMBL/GenBank/DDBJ databases">
        <title>Deep-cultivation of Planctomycetes and their phenomic and genomic characterization uncovers novel biology.</title>
        <authorList>
            <person name="Wiegand S."/>
            <person name="Jogler M."/>
            <person name="Boedeker C."/>
            <person name="Pinto D."/>
            <person name="Vollmers J."/>
            <person name="Rivas-Marin E."/>
            <person name="Kohn T."/>
            <person name="Peeters S.H."/>
            <person name="Heuer A."/>
            <person name="Rast P."/>
            <person name="Oberbeckmann S."/>
            <person name="Bunk B."/>
            <person name="Jeske O."/>
            <person name="Meyerdierks A."/>
            <person name="Storesund J.E."/>
            <person name="Kallscheuer N."/>
            <person name="Luecker S."/>
            <person name="Lage O.M."/>
            <person name="Pohl T."/>
            <person name="Merkel B.J."/>
            <person name="Hornburger P."/>
            <person name="Mueller R.-W."/>
            <person name="Bruemmer F."/>
            <person name="Labrenz M."/>
            <person name="Spormann A.M."/>
            <person name="Op den Camp H."/>
            <person name="Overmann J."/>
            <person name="Amann R."/>
            <person name="Jetten M.S.M."/>
            <person name="Mascher T."/>
            <person name="Medema M.H."/>
            <person name="Devos D.P."/>
            <person name="Kaster A.-K."/>
            <person name="Ovreas L."/>
            <person name="Rohde M."/>
            <person name="Galperin M.Y."/>
            <person name="Jogler C."/>
        </authorList>
    </citation>
    <scope>NUCLEOTIDE SEQUENCE [LARGE SCALE GENOMIC DNA]</scope>
    <source>
        <strain evidence="4 5">ETA_A8</strain>
    </source>
</reference>
<dbReference type="InterPro" id="IPR003309">
    <property type="entry name" value="SCAN_dom"/>
</dbReference>
<protein>
    <recommendedName>
        <fullName evidence="3">SCAN box domain-containing protein</fullName>
    </recommendedName>
</protein>
<feature type="domain" description="SCAN box" evidence="3">
    <location>
        <begin position="22"/>
        <end position="49"/>
    </location>
</feature>
<feature type="region of interest" description="Disordered" evidence="1">
    <location>
        <begin position="1"/>
        <end position="21"/>
    </location>
</feature>
<evidence type="ECO:0000259" key="3">
    <source>
        <dbReference type="PROSITE" id="PS50804"/>
    </source>
</evidence>
<dbReference type="PROSITE" id="PS50804">
    <property type="entry name" value="SCAN_BOX"/>
    <property type="match status" value="1"/>
</dbReference>
<dbReference type="EMBL" id="CP036274">
    <property type="protein sequence ID" value="QDU26411.1"/>
    <property type="molecule type" value="Genomic_DNA"/>
</dbReference>
<keyword evidence="2" id="KW-0812">Transmembrane</keyword>
<keyword evidence="5" id="KW-1185">Reference proteome</keyword>
<dbReference type="KEGG" id="aagg:ETAA8_14890"/>
<proteinExistence type="predicted"/>
<organism evidence="4 5">
    <name type="scientific">Anatilimnocola aggregata</name>
    <dbReference type="NCBI Taxonomy" id="2528021"/>
    <lineage>
        <taxon>Bacteria</taxon>
        <taxon>Pseudomonadati</taxon>
        <taxon>Planctomycetota</taxon>
        <taxon>Planctomycetia</taxon>
        <taxon>Pirellulales</taxon>
        <taxon>Pirellulaceae</taxon>
        <taxon>Anatilimnocola</taxon>
    </lineage>
</organism>
<evidence type="ECO:0000256" key="1">
    <source>
        <dbReference type="SAM" id="MobiDB-lite"/>
    </source>
</evidence>
<feature type="region of interest" description="Disordered" evidence="1">
    <location>
        <begin position="1324"/>
        <end position="1376"/>
    </location>
</feature>
<evidence type="ECO:0000313" key="4">
    <source>
        <dbReference type="EMBL" id="QDU26411.1"/>
    </source>
</evidence>
<evidence type="ECO:0000256" key="2">
    <source>
        <dbReference type="SAM" id="Phobius"/>
    </source>
</evidence>
<keyword evidence="2" id="KW-1133">Transmembrane helix</keyword>
<keyword evidence="2" id="KW-0472">Membrane</keyword>
<dbReference type="Proteomes" id="UP000315017">
    <property type="component" value="Chromosome"/>
</dbReference>
<gene>
    <name evidence="4" type="ORF">ETAA8_14890</name>
</gene>
<name>A0A517Y887_9BACT</name>
<feature type="compositionally biased region" description="Basic and acidic residues" evidence="1">
    <location>
        <begin position="1331"/>
        <end position="1376"/>
    </location>
</feature>
<dbReference type="Gene3D" id="2.60.120.260">
    <property type="entry name" value="Galactose-binding domain-like"/>
    <property type="match status" value="1"/>
</dbReference>
<feature type="transmembrane region" description="Helical" evidence="2">
    <location>
        <begin position="37"/>
        <end position="56"/>
    </location>
</feature>